<evidence type="ECO:0000259" key="1">
    <source>
        <dbReference type="Pfam" id="PF04366"/>
    </source>
</evidence>
<feature type="domain" description="Ysc84 actin-binding" evidence="1">
    <location>
        <begin position="129"/>
        <end position="244"/>
    </location>
</feature>
<accession>A0AAV1IL41</accession>
<dbReference type="GO" id="GO:0035091">
    <property type="term" value="F:phosphatidylinositol binding"/>
    <property type="evidence" value="ECO:0007669"/>
    <property type="project" value="TreeGrafter"/>
</dbReference>
<name>A0AAV1IL41_9CHLO</name>
<comment type="caution">
    <text evidence="2">The sequence shown here is derived from an EMBL/GenBank/DDBJ whole genome shotgun (WGS) entry which is preliminary data.</text>
</comment>
<gene>
    <name evidence="2" type="ORF">CVIRNUC_009857</name>
</gene>
<organism evidence="2 3">
    <name type="scientific">Coccomyxa viridis</name>
    <dbReference type="NCBI Taxonomy" id="1274662"/>
    <lineage>
        <taxon>Eukaryota</taxon>
        <taxon>Viridiplantae</taxon>
        <taxon>Chlorophyta</taxon>
        <taxon>core chlorophytes</taxon>
        <taxon>Trebouxiophyceae</taxon>
        <taxon>Trebouxiophyceae incertae sedis</taxon>
        <taxon>Coccomyxaceae</taxon>
        <taxon>Coccomyxa</taxon>
    </lineage>
</organism>
<protein>
    <recommendedName>
        <fullName evidence="1">Ysc84 actin-binding domain-containing protein</fullName>
    </recommendedName>
</protein>
<dbReference type="PANTHER" id="PTHR15629:SF2">
    <property type="entry name" value="SH3 DOMAIN-CONTAINING YSC84-LIKE PROTEIN 1"/>
    <property type="match status" value="1"/>
</dbReference>
<keyword evidence="3" id="KW-1185">Reference proteome</keyword>
<proteinExistence type="predicted"/>
<sequence length="258" mass="27897">MASTAELRARDSAIAHKLDETTDEQKKLLDQHIDVQKQLTENEVENQKANVAAMRADVTADTTQIAHKILRHVLTDNAVPKDVFKGAKGVVFLQAAAAAVGLTAFRGQGFVVAKVDGTWSAPAFIKLSTMGMGLSFGGEMVDMVAILYTQADVNQYTSEDFKASADRMGNGLLAKHDSTGPPKEPAVYSARSGKLLDFSLNRGSISHDKAANAKAYGTHVTPEDILSYRVDQPPHMKDFYQELSGLVSGVFSEPSRKD</sequence>
<dbReference type="Pfam" id="PF04366">
    <property type="entry name" value="Ysc84"/>
    <property type="match status" value="1"/>
</dbReference>
<evidence type="ECO:0000313" key="2">
    <source>
        <dbReference type="EMBL" id="CAK0786643.1"/>
    </source>
</evidence>
<dbReference type="EMBL" id="CAUYUE010000015">
    <property type="protein sequence ID" value="CAK0786643.1"/>
    <property type="molecule type" value="Genomic_DNA"/>
</dbReference>
<dbReference type="PANTHER" id="PTHR15629">
    <property type="entry name" value="SH3YL1 PROTEIN"/>
    <property type="match status" value="1"/>
</dbReference>
<dbReference type="InterPro" id="IPR007461">
    <property type="entry name" value="Ysc84_actin-binding"/>
</dbReference>
<reference evidence="2 3" key="1">
    <citation type="submission" date="2023-10" db="EMBL/GenBank/DDBJ databases">
        <authorList>
            <person name="Maclean D."/>
            <person name="Macfadyen A."/>
        </authorList>
    </citation>
    <scope>NUCLEOTIDE SEQUENCE [LARGE SCALE GENOMIC DNA]</scope>
</reference>
<dbReference type="AlphaFoldDB" id="A0AAV1IL41"/>
<evidence type="ECO:0000313" key="3">
    <source>
        <dbReference type="Proteomes" id="UP001314263"/>
    </source>
</evidence>
<dbReference type="Proteomes" id="UP001314263">
    <property type="component" value="Unassembled WGS sequence"/>
</dbReference>
<dbReference type="CDD" id="cd11524">
    <property type="entry name" value="SYLF"/>
    <property type="match status" value="1"/>
</dbReference>
<dbReference type="InterPro" id="IPR051702">
    <property type="entry name" value="SH3_domain_YSC84-like"/>
</dbReference>